<dbReference type="EMBL" id="VWSG01000011">
    <property type="protein sequence ID" value="KAA5532814.1"/>
    <property type="molecule type" value="Genomic_DNA"/>
</dbReference>
<comment type="caution">
    <text evidence="1">The sequence shown here is derived from an EMBL/GenBank/DDBJ whole genome shotgun (WGS) entry which is preliminary data.</text>
</comment>
<name>A0A5M6CCD2_9FLAO</name>
<gene>
    <name evidence="1" type="ORF">F0460_13295</name>
</gene>
<dbReference type="Proteomes" id="UP000325141">
    <property type="component" value="Unassembled WGS sequence"/>
</dbReference>
<dbReference type="RefSeq" id="WP_150014045.1">
    <property type="nucleotide sequence ID" value="NZ_VWSG01000011.1"/>
</dbReference>
<reference evidence="1 2" key="1">
    <citation type="submission" date="2019-09" db="EMBL/GenBank/DDBJ databases">
        <title>Genome sequence and assembly of Flavobacterium sp.</title>
        <authorList>
            <person name="Chhetri G."/>
        </authorList>
    </citation>
    <scope>NUCLEOTIDE SEQUENCE [LARGE SCALE GENOMIC DNA]</scope>
    <source>
        <strain evidence="1 2">SNL9</strain>
    </source>
</reference>
<proteinExistence type="predicted"/>
<evidence type="ECO:0000313" key="1">
    <source>
        <dbReference type="EMBL" id="KAA5532814.1"/>
    </source>
</evidence>
<evidence type="ECO:0000313" key="2">
    <source>
        <dbReference type="Proteomes" id="UP000325141"/>
    </source>
</evidence>
<accession>A0A5M6CCD2</accession>
<organism evidence="1 2">
    <name type="scientific">Paenimyroides baculatum</name>
    <dbReference type="NCBI Taxonomy" id="2608000"/>
    <lineage>
        <taxon>Bacteria</taxon>
        <taxon>Pseudomonadati</taxon>
        <taxon>Bacteroidota</taxon>
        <taxon>Flavobacteriia</taxon>
        <taxon>Flavobacteriales</taxon>
        <taxon>Flavobacteriaceae</taxon>
        <taxon>Paenimyroides</taxon>
    </lineage>
</organism>
<protein>
    <submittedName>
        <fullName evidence="1">Uncharacterized protein</fullName>
    </submittedName>
</protein>
<sequence length="112" mass="13230">MRLISVEEFKKENKDLLKKWSKMSKEELLEEIVKESTDAMNMCERVQLFMVECTDMSKTNYTLDVIKTLISEKKEREIADWCSMTVEDSEGDDQYILSEVKEKAKEGMWSEN</sequence>
<dbReference type="AlphaFoldDB" id="A0A5M6CCD2"/>
<keyword evidence="2" id="KW-1185">Reference proteome</keyword>